<evidence type="ECO:0000259" key="3">
    <source>
        <dbReference type="PROSITE" id="PS51677"/>
    </source>
</evidence>
<evidence type="ECO:0000256" key="1">
    <source>
        <dbReference type="ARBA" id="ARBA00022729"/>
    </source>
</evidence>
<dbReference type="PANTHER" id="PTHR34216:SF11">
    <property type="entry name" value="CHITOOLIGOSACCHARIDE DEACETYLASE"/>
    <property type="match status" value="1"/>
</dbReference>
<dbReference type="Gene3D" id="3.20.20.370">
    <property type="entry name" value="Glycoside hydrolase/deacetylase"/>
    <property type="match status" value="1"/>
</dbReference>
<dbReference type="Proteomes" id="UP001139264">
    <property type="component" value="Unassembled WGS sequence"/>
</dbReference>
<dbReference type="PANTHER" id="PTHR34216">
    <property type="match status" value="1"/>
</dbReference>
<comment type="caution">
    <text evidence="4">The sequence shown here is derived from an EMBL/GenBank/DDBJ whole genome shotgun (WGS) entry which is preliminary data.</text>
</comment>
<keyword evidence="2" id="KW-1133">Transmembrane helix</keyword>
<gene>
    <name evidence="4" type="ORF">LJ751_08845</name>
</gene>
<proteinExistence type="predicted"/>
<dbReference type="GO" id="GO:0005975">
    <property type="term" value="P:carbohydrate metabolic process"/>
    <property type="evidence" value="ECO:0007669"/>
    <property type="project" value="InterPro"/>
</dbReference>
<name>A0A9X1S6Z2_9MICC</name>
<feature type="transmembrane region" description="Helical" evidence="2">
    <location>
        <begin position="31"/>
        <end position="52"/>
    </location>
</feature>
<dbReference type="InterPro" id="IPR051398">
    <property type="entry name" value="Polysacch_Deacetylase"/>
</dbReference>
<dbReference type="InterPro" id="IPR002509">
    <property type="entry name" value="NODB_dom"/>
</dbReference>
<feature type="domain" description="NodB homology" evidence="3">
    <location>
        <begin position="60"/>
        <end position="278"/>
    </location>
</feature>
<protein>
    <submittedName>
        <fullName evidence="4">Polysaccharide deacetylase family protein</fullName>
    </submittedName>
</protein>
<keyword evidence="2" id="KW-0812">Transmembrane</keyword>
<dbReference type="RefSeq" id="WP_227907890.1">
    <property type="nucleotide sequence ID" value="NZ_CP095461.1"/>
</dbReference>
<organism evidence="4 5">
    <name type="scientific">Arthrobacter gengyunqii</name>
    <dbReference type="NCBI Taxonomy" id="2886940"/>
    <lineage>
        <taxon>Bacteria</taxon>
        <taxon>Bacillati</taxon>
        <taxon>Actinomycetota</taxon>
        <taxon>Actinomycetes</taxon>
        <taxon>Micrococcales</taxon>
        <taxon>Micrococcaceae</taxon>
        <taxon>Arthrobacter</taxon>
    </lineage>
</organism>
<reference evidence="4" key="1">
    <citation type="submission" date="2021-10" db="EMBL/GenBank/DDBJ databases">
        <title>Novel species in genus Arthrobacter.</title>
        <authorList>
            <person name="Liu Y."/>
        </authorList>
    </citation>
    <scope>NUCLEOTIDE SEQUENCE</scope>
    <source>
        <strain evidence="4">Zg-Y809</strain>
    </source>
</reference>
<sequence>MRTAAQHRQNQNNPGVVSQLCRRTIKKRNRWTGVGSVIALALSFLGATVFVAPAQAASPTIVTLTFDDGNDNQVAAAATLKAAGLRGTFFVTSGYLNSPSYMTTAQVQALQADGHEIGGHTVTHPDLAVTGADEAKRQVCNDRVNLTNAGLNIQNFAYPFASSTPAVETIVKNCGYNSARGLGDVRSVAPESAGMPVAATLPPADLYYTAALDQVESNWTLKDLQRVVNQAKTKGGWIQLTFHSIGRANDELSISTALYQQYVNWLRDQKAAGAIQVKTVREVIGGVTKPVVPGPVAPPPNTTDNLVQNPSLETAGATAGTAKCWSPGGYGTNTPVFKQVAGRTGKVAQQLTMSGYKDGDAKLLPTLDMGECAPTGQAGQKYSLKAWYKSTAYTQFDLYYRTGAGSWNYWTSSPYLNASSSWTQGSWTSPPLPAGATAVSFGLNLFSNGVLTTDDYSLTIVK</sequence>
<dbReference type="PROSITE" id="PS51677">
    <property type="entry name" value="NODB"/>
    <property type="match status" value="1"/>
</dbReference>
<dbReference type="Pfam" id="PF01522">
    <property type="entry name" value="Polysacc_deac_1"/>
    <property type="match status" value="1"/>
</dbReference>
<evidence type="ECO:0000256" key="2">
    <source>
        <dbReference type="SAM" id="Phobius"/>
    </source>
</evidence>
<evidence type="ECO:0000313" key="5">
    <source>
        <dbReference type="Proteomes" id="UP001139264"/>
    </source>
</evidence>
<keyword evidence="2" id="KW-0472">Membrane</keyword>
<accession>A0A9X1S6Z2</accession>
<evidence type="ECO:0000313" key="4">
    <source>
        <dbReference type="EMBL" id="MCC3269472.1"/>
    </source>
</evidence>
<dbReference type="SUPFAM" id="SSF88713">
    <property type="entry name" value="Glycoside hydrolase/deacetylase"/>
    <property type="match status" value="1"/>
</dbReference>
<dbReference type="CDD" id="cd10967">
    <property type="entry name" value="CE4_GLA_like_6s"/>
    <property type="match status" value="1"/>
</dbReference>
<keyword evidence="1" id="KW-0732">Signal</keyword>
<dbReference type="InterPro" id="IPR011330">
    <property type="entry name" value="Glyco_hydro/deAcase_b/a-brl"/>
</dbReference>
<dbReference type="AlphaFoldDB" id="A0A9X1S6Z2"/>
<dbReference type="Gene3D" id="2.60.120.260">
    <property type="entry name" value="Galactose-binding domain-like"/>
    <property type="match status" value="1"/>
</dbReference>
<dbReference type="EMBL" id="JAJFZP010000006">
    <property type="protein sequence ID" value="MCC3269472.1"/>
    <property type="molecule type" value="Genomic_DNA"/>
</dbReference>
<dbReference type="GO" id="GO:0016810">
    <property type="term" value="F:hydrolase activity, acting on carbon-nitrogen (but not peptide) bonds"/>
    <property type="evidence" value="ECO:0007669"/>
    <property type="project" value="InterPro"/>
</dbReference>